<dbReference type="AlphaFoldDB" id="A0AA42WA42"/>
<dbReference type="CDD" id="cd06558">
    <property type="entry name" value="crotonase-like"/>
    <property type="match status" value="1"/>
</dbReference>
<comment type="similarity">
    <text evidence="1 2">Belongs to the enoyl-CoA hydratase/isomerase family.</text>
</comment>
<comment type="caution">
    <text evidence="3">The sequence shown here is derived from an EMBL/GenBank/DDBJ whole genome shotgun (WGS) entry which is preliminary data.</text>
</comment>
<dbReference type="Proteomes" id="UP001161276">
    <property type="component" value="Unassembled WGS sequence"/>
</dbReference>
<dbReference type="InterPro" id="IPR029045">
    <property type="entry name" value="ClpP/crotonase-like_dom_sf"/>
</dbReference>
<dbReference type="InterPro" id="IPR001753">
    <property type="entry name" value="Enoyl-CoA_hydra/iso"/>
</dbReference>
<dbReference type="RefSeq" id="WP_006225830.1">
    <property type="nucleotide sequence ID" value="NZ_ALJE01000022.1"/>
</dbReference>
<accession>A0AA42WA42</accession>
<dbReference type="InterPro" id="IPR018376">
    <property type="entry name" value="Enoyl-CoA_hyd/isom_CS"/>
</dbReference>
<protein>
    <submittedName>
        <fullName evidence="3">Enoyl-CoA hydratase/isomerase family protein</fullName>
    </submittedName>
</protein>
<dbReference type="InterPro" id="IPR014748">
    <property type="entry name" value="Enoyl-CoA_hydra_C"/>
</dbReference>
<dbReference type="PANTHER" id="PTHR43459">
    <property type="entry name" value="ENOYL-COA HYDRATASE"/>
    <property type="match status" value="1"/>
</dbReference>
<name>A0AA42WA42_9BURK</name>
<dbReference type="Pfam" id="PF00378">
    <property type="entry name" value="ECH_1"/>
    <property type="match status" value="1"/>
</dbReference>
<gene>
    <name evidence="3" type="ORF">N5K24_07605</name>
</gene>
<proteinExistence type="inferred from homology"/>
<sequence length="288" mass="31233">MENRDQEYRESRLSIRGEVAVFTHANPGQRNALTQGLRMDYAEMIERVRSDDAVKALVLTGSGGSFCAGADIRAMRDRFTGVTPERDAGDAARSRILQLQDWLERLRGVEKPVIAAVDGPAFGAGFSIALAADFIVASQTATFSMVFNRLGVLPDMGAIHILPRLIGLAKARDLLMTARPIGAEEAVALGLVYEVCGPDALLDTALDLAGRFAKAPQPAIGLTKRLLNRSFEVDYGTFVDLEGCAQSACATSADHRDAVMRFLDREPARYDWDRLASKRAALSGKEST</sequence>
<dbReference type="Gene3D" id="3.90.226.10">
    <property type="entry name" value="2-enoyl-CoA Hydratase, Chain A, domain 1"/>
    <property type="match status" value="1"/>
</dbReference>
<dbReference type="SUPFAM" id="SSF52096">
    <property type="entry name" value="ClpP/crotonase"/>
    <property type="match status" value="1"/>
</dbReference>
<organism evidence="3 4">
    <name type="scientific">Achromobacter marplatensis</name>
    <dbReference type="NCBI Taxonomy" id="470868"/>
    <lineage>
        <taxon>Bacteria</taxon>
        <taxon>Pseudomonadati</taxon>
        <taxon>Pseudomonadota</taxon>
        <taxon>Betaproteobacteria</taxon>
        <taxon>Burkholderiales</taxon>
        <taxon>Alcaligenaceae</taxon>
        <taxon>Achromobacter</taxon>
    </lineage>
</organism>
<evidence type="ECO:0000313" key="3">
    <source>
        <dbReference type="EMBL" id="MDH2050257.1"/>
    </source>
</evidence>
<evidence type="ECO:0000313" key="4">
    <source>
        <dbReference type="Proteomes" id="UP001161276"/>
    </source>
</evidence>
<dbReference type="PROSITE" id="PS00166">
    <property type="entry name" value="ENOYL_COA_HYDRATASE"/>
    <property type="match status" value="1"/>
</dbReference>
<dbReference type="PANTHER" id="PTHR43459:SF1">
    <property type="entry name" value="EG:BACN32G11.4 PROTEIN"/>
    <property type="match status" value="1"/>
</dbReference>
<evidence type="ECO:0000256" key="2">
    <source>
        <dbReference type="RuleBase" id="RU003707"/>
    </source>
</evidence>
<dbReference type="EMBL" id="JAOCKG010000002">
    <property type="protein sequence ID" value="MDH2050257.1"/>
    <property type="molecule type" value="Genomic_DNA"/>
</dbReference>
<dbReference type="Gene3D" id="1.10.12.10">
    <property type="entry name" value="Lyase 2-enoyl-coa Hydratase, Chain A, domain 2"/>
    <property type="match status" value="1"/>
</dbReference>
<evidence type="ECO:0000256" key="1">
    <source>
        <dbReference type="ARBA" id="ARBA00005254"/>
    </source>
</evidence>
<reference evidence="3" key="1">
    <citation type="submission" date="2022-09" db="EMBL/GenBank/DDBJ databases">
        <title>Intensive care unit water sources are persistently colonized with multi-drug resistant bacteria and are the site of extensive horizontal gene transfer of antibiotic resistance genes.</title>
        <authorList>
            <person name="Diorio-Toth L."/>
        </authorList>
    </citation>
    <scope>NUCLEOTIDE SEQUENCE</scope>
    <source>
        <strain evidence="3">GD03676</strain>
    </source>
</reference>
<dbReference type="GO" id="GO:0003824">
    <property type="term" value="F:catalytic activity"/>
    <property type="evidence" value="ECO:0007669"/>
    <property type="project" value="InterPro"/>
</dbReference>